<dbReference type="PROSITE" id="PS01167">
    <property type="entry name" value="RIBOSOMAL_L17"/>
    <property type="match status" value="1"/>
</dbReference>
<dbReference type="AlphaFoldDB" id="X1KDM1"/>
<organism evidence="4">
    <name type="scientific">marine sediment metagenome</name>
    <dbReference type="NCBI Taxonomy" id="412755"/>
    <lineage>
        <taxon>unclassified sequences</taxon>
        <taxon>metagenomes</taxon>
        <taxon>ecological metagenomes</taxon>
    </lineage>
</organism>
<evidence type="ECO:0000256" key="2">
    <source>
        <dbReference type="ARBA" id="ARBA00022980"/>
    </source>
</evidence>
<dbReference type="PANTHER" id="PTHR14413">
    <property type="entry name" value="RIBOSOMAL PROTEIN L17"/>
    <property type="match status" value="1"/>
</dbReference>
<comment type="similarity">
    <text evidence="1">Belongs to the bacterial ribosomal protein bL17 family.</text>
</comment>
<protein>
    <recommendedName>
        <fullName evidence="5">Ribosomal protein L17</fullName>
    </recommendedName>
</protein>
<dbReference type="EMBL" id="BARU01042005">
    <property type="protein sequence ID" value="GAH80153.1"/>
    <property type="molecule type" value="Genomic_DNA"/>
</dbReference>
<dbReference type="NCBIfam" id="TIGR00059">
    <property type="entry name" value="L17"/>
    <property type="match status" value="1"/>
</dbReference>
<evidence type="ECO:0000313" key="4">
    <source>
        <dbReference type="EMBL" id="GAH80153.1"/>
    </source>
</evidence>
<dbReference type="FunFam" id="3.90.1030.10:FF:000001">
    <property type="entry name" value="50S ribosomal protein L17"/>
    <property type="match status" value="1"/>
</dbReference>
<dbReference type="HAMAP" id="MF_01368">
    <property type="entry name" value="Ribosomal_bL17"/>
    <property type="match status" value="1"/>
</dbReference>
<dbReference type="InterPro" id="IPR000456">
    <property type="entry name" value="Ribosomal_bL17"/>
</dbReference>
<proteinExistence type="inferred from homology"/>
<dbReference type="Pfam" id="PF01196">
    <property type="entry name" value="Ribosomal_L17"/>
    <property type="match status" value="1"/>
</dbReference>
<evidence type="ECO:0008006" key="5">
    <source>
        <dbReference type="Google" id="ProtNLM"/>
    </source>
</evidence>
<evidence type="ECO:0000256" key="3">
    <source>
        <dbReference type="ARBA" id="ARBA00023274"/>
    </source>
</evidence>
<name>X1KDM1_9ZZZZ</name>
<keyword evidence="3" id="KW-0687">Ribonucleoprotein</keyword>
<dbReference type="GO" id="GO:0003735">
    <property type="term" value="F:structural constituent of ribosome"/>
    <property type="evidence" value="ECO:0007669"/>
    <property type="project" value="InterPro"/>
</dbReference>
<gene>
    <name evidence="4" type="ORF">S03H2_64627</name>
</gene>
<dbReference type="SUPFAM" id="SSF64263">
    <property type="entry name" value="Prokaryotic ribosomal protein L17"/>
    <property type="match status" value="1"/>
</dbReference>
<accession>X1KDM1</accession>
<comment type="caution">
    <text evidence="4">The sequence shown here is derived from an EMBL/GenBank/DDBJ whole genome shotgun (WGS) entry which is preliminary data.</text>
</comment>
<dbReference type="GO" id="GO:0006412">
    <property type="term" value="P:translation"/>
    <property type="evidence" value="ECO:0007669"/>
    <property type="project" value="InterPro"/>
</dbReference>
<keyword evidence="2" id="KW-0689">Ribosomal protein</keyword>
<dbReference type="GO" id="GO:0022625">
    <property type="term" value="C:cytosolic large ribosomal subunit"/>
    <property type="evidence" value="ECO:0007669"/>
    <property type="project" value="TreeGrafter"/>
</dbReference>
<evidence type="ECO:0000256" key="1">
    <source>
        <dbReference type="ARBA" id="ARBA00008777"/>
    </source>
</evidence>
<dbReference type="InterPro" id="IPR047859">
    <property type="entry name" value="Ribosomal_bL17_CS"/>
</dbReference>
<dbReference type="PANTHER" id="PTHR14413:SF16">
    <property type="entry name" value="LARGE RIBOSOMAL SUBUNIT PROTEIN BL17M"/>
    <property type="match status" value="1"/>
</dbReference>
<reference evidence="4" key="1">
    <citation type="journal article" date="2014" name="Front. Microbiol.">
        <title>High frequency of phylogenetically diverse reductive dehalogenase-homologous genes in deep subseafloor sedimentary metagenomes.</title>
        <authorList>
            <person name="Kawai M."/>
            <person name="Futagami T."/>
            <person name="Toyoda A."/>
            <person name="Takaki Y."/>
            <person name="Nishi S."/>
            <person name="Hori S."/>
            <person name="Arai W."/>
            <person name="Tsubouchi T."/>
            <person name="Morono Y."/>
            <person name="Uchiyama I."/>
            <person name="Ito T."/>
            <person name="Fujiyama A."/>
            <person name="Inagaki F."/>
            <person name="Takami H."/>
        </authorList>
    </citation>
    <scope>NUCLEOTIDE SEQUENCE</scope>
    <source>
        <strain evidence="4">Expedition CK06-06</strain>
    </source>
</reference>
<sequence length="122" mass="13600">MRHKVAGRKLGRSSSHRRALYRNLVTDLINYEKITTTEAKAKEVRSLVEQMITLGKGGGLHSRRQALSFVLDKRLTDKLFTELAPRYAERPGGYTRIIKLGPRLGDGAVGPARPGFLAFIIP</sequence>
<dbReference type="InterPro" id="IPR036373">
    <property type="entry name" value="Ribosomal_bL17_sf"/>
</dbReference>
<dbReference type="Gene3D" id="3.90.1030.10">
    <property type="entry name" value="Ribosomal protein L17"/>
    <property type="match status" value="1"/>
</dbReference>